<evidence type="ECO:0000313" key="2">
    <source>
        <dbReference type="Proteomes" id="UP000515762"/>
    </source>
</evidence>
<proteinExistence type="predicted"/>
<evidence type="ECO:0000313" key="1">
    <source>
        <dbReference type="EMBL" id="QMV32550.1"/>
    </source>
</evidence>
<accession>A0A7G5B8C7</accession>
<dbReference type="EMBL" id="MT740728">
    <property type="protein sequence ID" value="QMV32550.1"/>
    <property type="molecule type" value="Genomic_DNA"/>
</dbReference>
<gene>
    <name evidence="1" type="ORF">A1_00030</name>
</gene>
<dbReference type="Proteomes" id="UP000515762">
    <property type="component" value="Segment"/>
</dbReference>
<keyword evidence="2" id="KW-1185">Reference proteome</keyword>
<name>A0A7G5B8C7_9CAUD</name>
<reference evidence="1 2" key="1">
    <citation type="submission" date="2020-07" db="EMBL/GenBank/DDBJ databases">
        <title>Ralstonia phages.</title>
        <authorList>
            <person name="Trotereau A."/>
            <person name="Boyer C."/>
            <person name="Torres-Barcelo C."/>
        </authorList>
    </citation>
    <scope>NUCLEOTIDE SEQUENCE [LARGE SCALE GENOMIC DNA]</scope>
</reference>
<organism evidence="1 2">
    <name type="scientific">Ralstonia phage Anchaing</name>
    <dbReference type="NCBI Taxonomy" id="2759719"/>
    <lineage>
        <taxon>Viruses</taxon>
        <taxon>Duplodnaviria</taxon>
        <taxon>Heunggongvirae</taxon>
        <taxon>Uroviricota</taxon>
        <taxon>Caudoviricetes</taxon>
        <taxon>Autographivirales</taxon>
        <taxon>Autonotataviridae</taxon>
        <taxon>Anchaingvirus</taxon>
        <taxon>Anchaingvirus anchaing</taxon>
    </lineage>
</organism>
<protein>
    <submittedName>
        <fullName evidence="1">Uncharacterized protein</fullName>
    </submittedName>
</protein>
<sequence>MKEQVVTRLTPEVYAALEEKVPPPNVTTTTTELMAGYQLGVQTVLKLLRDGYVVSR</sequence>